<keyword evidence="2" id="KW-1185">Reference proteome</keyword>
<sequence length="202" mass="22651">MSTTIVHLIRHGEVFNPDRILYGRLPDYYLSSRGISQAHQTAASLRGHDITYVVSSPLERARETAAPISEFSGVEVVVDEGVIEAGNRFEGLRVKSWRSQLFHPRYWPLLTNPTRPSWGEAYSAIESRMMDAVERARIAAEGHEAVIVSHQLPIVCVQRSVQGKSLAHNPAARRCELASVTSLVFRDAKIIDMIYTEPSQRI</sequence>
<proteinExistence type="predicted"/>
<reference evidence="1 2" key="1">
    <citation type="submission" date="2019-12" db="EMBL/GenBank/DDBJ databases">
        <title>Corynebacterium sp. nov., isolated from feces of the Anser Albifrons in China.</title>
        <authorList>
            <person name="Liu Q."/>
        </authorList>
    </citation>
    <scope>NUCLEOTIDE SEQUENCE [LARGE SCALE GENOMIC DNA]</scope>
    <source>
        <strain evidence="1 2">4H37-19</strain>
    </source>
</reference>
<gene>
    <name evidence="1" type="ORF">GP475_01960</name>
</gene>
<protein>
    <submittedName>
        <fullName evidence="1">Histidine phosphatase family protein</fullName>
    </submittedName>
</protein>
<dbReference type="RefSeq" id="WP_187974989.1">
    <property type="nucleotide sequence ID" value="NZ_CP046884.1"/>
</dbReference>
<organism evidence="1 2">
    <name type="scientific">Corynebacterium poyangense</name>
    <dbReference type="NCBI Taxonomy" id="2684405"/>
    <lineage>
        <taxon>Bacteria</taxon>
        <taxon>Bacillati</taxon>
        <taxon>Actinomycetota</taxon>
        <taxon>Actinomycetes</taxon>
        <taxon>Mycobacteriales</taxon>
        <taxon>Corynebacteriaceae</taxon>
        <taxon>Corynebacterium</taxon>
    </lineage>
</organism>
<dbReference type="PANTHER" id="PTHR48100">
    <property type="entry name" value="BROAD-SPECIFICITY PHOSPHATASE YOR283W-RELATED"/>
    <property type="match status" value="1"/>
</dbReference>
<dbReference type="GO" id="GO:0005737">
    <property type="term" value="C:cytoplasm"/>
    <property type="evidence" value="ECO:0007669"/>
    <property type="project" value="TreeGrafter"/>
</dbReference>
<evidence type="ECO:0000313" key="1">
    <source>
        <dbReference type="EMBL" id="QNQ89535.1"/>
    </source>
</evidence>
<name>A0A7H0SLW0_9CORY</name>
<accession>A0A7H0SLW0</accession>
<dbReference type="GO" id="GO:0016791">
    <property type="term" value="F:phosphatase activity"/>
    <property type="evidence" value="ECO:0007669"/>
    <property type="project" value="TreeGrafter"/>
</dbReference>
<dbReference type="InterPro" id="IPR050275">
    <property type="entry name" value="PGM_Phosphatase"/>
</dbReference>
<dbReference type="EMBL" id="CP046884">
    <property type="protein sequence ID" value="QNQ89535.1"/>
    <property type="molecule type" value="Genomic_DNA"/>
</dbReference>
<dbReference type="Proteomes" id="UP000516320">
    <property type="component" value="Chromosome"/>
</dbReference>
<dbReference type="SUPFAM" id="SSF53254">
    <property type="entry name" value="Phosphoglycerate mutase-like"/>
    <property type="match status" value="1"/>
</dbReference>
<dbReference type="SMART" id="SM00855">
    <property type="entry name" value="PGAM"/>
    <property type="match status" value="1"/>
</dbReference>
<dbReference type="CDD" id="cd07067">
    <property type="entry name" value="HP_PGM_like"/>
    <property type="match status" value="1"/>
</dbReference>
<dbReference type="KEGG" id="cpoy:GP475_01960"/>
<dbReference type="Gene3D" id="3.40.50.1240">
    <property type="entry name" value="Phosphoglycerate mutase-like"/>
    <property type="match status" value="1"/>
</dbReference>
<dbReference type="InterPro" id="IPR029033">
    <property type="entry name" value="His_PPase_superfam"/>
</dbReference>
<dbReference type="InterPro" id="IPR013078">
    <property type="entry name" value="His_Pase_superF_clade-1"/>
</dbReference>
<dbReference type="PANTHER" id="PTHR48100:SF51">
    <property type="entry name" value="PHOSPHOGLYCERATE MUTASE"/>
    <property type="match status" value="1"/>
</dbReference>
<dbReference type="Pfam" id="PF00300">
    <property type="entry name" value="His_Phos_1"/>
    <property type="match status" value="1"/>
</dbReference>
<evidence type="ECO:0000313" key="2">
    <source>
        <dbReference type="Proteomes" id="UP000516320"/>
    </source>
</evidence>
<dbReference type="AlphaFoldDB" id="A0A7H0SLW0"/>